<dbReference type="EMBL" id="GBRH01233173">
    <property type="protein sequence ID" value="JAD64722.1"/>
    <property type="molecule type" value="Transcribed_RNA"/>
</dbReference>
<reference evidence="1" key="1">
    <citation type="submission" date="2014-09" db="EMBL/GenBank/DDBJ databases">
        <authorList>
            <person name="Magalhaes I.L.F."/>
            <person name="Oliveira U."/>
            <person name="Santos F.R."/>
            <person name="Vidigal T.H.D.A."/>
            <person name="Brescovit A.D."/>
            <person name="Santos A.J."/>
        </authorList>
    </citation>
    <scope>NUCLEOTIDE SEQUENCE</scope>
    <source>
        <tissue evidence="1">Shoot tissue taken approximately 20 cm above the soil surface</tissue>
    </source>
</reference>
<proteinExistence type="predicted"/>
<evidence type="ECO:0000313" key="1">
    <source>
        <dbReference type="EMBL" id="JAD64722.1"/>
    </source>
</evidence>
<protein>
    <submittedName>
        <fullName evidence="1">Uncharacterized protein</fullName>
    </submittedName>
</protein>
<sequence length="27" mass="3186">MSSFPMVPSSSSFMTMIKYHQYPWISD</sequence>
<name>A0A0A9BZM0_ARUDO</name>
<organism evidence="1">
    <name type="scientific">Arundo donax</name>
    <name type="common">Giant reed</name>
    <name type="synonym">Donax arundinaceus</name>
    <dbReference type="NCBI Taxonomy" id="35708"/>
    <lineage>
        <taxon>Eukaryota</taxon>
        <taxon>Viridiplantae</taxon>
        <taxon>Streptophyta</taxon>
        <taxon>Embryophyta</taxon>
        <taxon>Tracheophyta</taxon>
        <taxon>Spermatophyta</taxon>
        <taxon>Magnoliopsida</taxon>
        <taxon>Liliopsida</taxon>
        <taxon>Poales</taxon>
        <taxon>Poaceae</taxon>
        <taxon>PACMAD clade</taxon>
        <taxon>Arundinoideae</taxon>
        <taxon>Arundineae</taxon>
        <taxon>Arundo</taxon>
    </lineage>
</organism>
<dbReference type="AlphaFoldDB" id="A0A0A9BZM0"/>
<reference evidence="1" key="2">
    <citation type="journal article" date="2015" name="Data Brief">
        <title>Shoot transcriptome of the giant reed, Arundo donax.</title>
        <authorList>
            <person name="Barrero R.A."/>
            <person name="Guerrero F.D."/>
            <person name="Moolhuijzen P."/>
            <person name="Goolsby J.A."/>
            <person name="Tidwell J."/>
            <person name="Bellgard S.E."/>
            <person name="Bellgard M.I."/>
        </authorList>
    </citation>
    <scope>NUCLEOTIDE SEQUENCE</scope>
    <source>
        <tissue evidence="1">Shoot tissue taken approximately 20 cm above the soil surface</tissue>
    </source>
</reference>
<accession>A0A0A9BZM0</accession>